<evidence type="ECO:0000259" key="2">
    <source>
        <dbReference type="PROSITE" id="PS51384"/>
    </source>
</evidence>
<feature type="domain" description="FAD-binding FR-type" evidence="2">
    <location>
        <begin position="8"/>
        <end position="127"/>
    </location>
</feature>
<evidence type="ECO:0000313" key="4">
    <source>
        <dbReference type="Proteomes" id="UP000597206"/>
    </source>
</evidence>
<dbReference type="PANTHER" id="PTHR30157:SF0">
    <property type="entry name" value="NADPH-DEPENDENT FERRIC-CHELATE REDUCTASE"/>
    <property type="match status" value="1"/>
</dbReference>
<accession>A0ABS0GKC6</accession>
<dbReference type="InterPro" id="IPR007037">
    <property type="entry name" value="SIP_rossman_dom"/>
</dbReference>
<evidence type="ECO:0000256" key="1">
    <source>
        <dbReference type="ARBA" id="ARBA00035644"/>
    </source>
</evidence>
<sequence>MQAKPNKRPKYRLTVTATESLSNNYQRVTLQGDSIAHFGAESAGDYIKLLFTLEGKTDVDTLAEDAKPVIRTYTIRHFDTETNSIDVDLVRHTTSDLSCGFAARWATECKVGDTMYIMGPGKKQGINLEADWYFLAADMTALPALANTLNSLPEDAKGYAVIDIIDSTDKQDLTTPEGMNVIWNIQHPEHTLVDVVKSQPWLDGQCAVWCACEFDSMRSLRQYFRNEHEIERDYIYISSYWKDGVTEDGHKVIKRDDLNAQH</sequence>
<dbReference type="CDD" id="cd06193">
    <property type="entry name" value="siderophore_interacting"/>
    <property type="match status" value="1"/>
</dbReference>
<dbReference type="InterPro" id="IPR039374">
    <property type="entry name" value="SIP_fam"/>
</dbReference>
<dbReference type="SUPFAM" id="SSF63380">
    <property type="entry name" value="Riboflavin synthase domain-like"/>
    <property type="match status" value="1"/>
</dbReference>
<dbReference type="InterPro" id="IPR017938">
    <property type="entry name" value="Riboflavin_synthase-like_b-brl"/>
</dbReference>
<protein>
    <submittedName>
        <fullName evidence="3">Siderophore-interacting protein</fullName>
    </submittedName>
</protein>
<name>A0ABS0GKC6_9VIBR</name>
<comment type="similarity">
    <text evidence="1">Belongs to the SIP oxidoreductase family.</text>
</comment>
<dbReference type="Gene3D" id="3.40.50.80">
    <property type="entry name" value="Nucleotide-binding domain of ferredoxin-NADP reductase (FNR) module"/>
    <property type="match status" value="1"/>
</dbReference>
<dbReference type="Pfam" id="PF08021">
    <property type="entry name" value="FAD_binding_9"/>
    <property type="match status" value="1"/>
</dbReference>
<dbReference type="Gene3D" id="2.40.30.10">
    <property type="entry name" value="Translation factors"/>
    <property type="match status" value="1"/>
</dbReference>
<evidence type="ECO:0000313" key="3">
    <source>
        <dbReference type="EMBL" id="MBF9002906.1"/>
    </source>
</evidence>
<proteinExistence type="inferred from homology"/>
<dbReference type="InterPro" id="IPR039261">
    <property type="entry name" value="FNR_nucleotide-bd"/>
</dbReference>
<dbReference type="EMBL" id="JADPMR010000004">
    <property type="protein sequence ID" value="MBF9002906.1"/>
    <property type="molecule type" value="Genomic_DNA"/>
</dbReference>
<dbReference type="Pfam" id="PF04954">
    <property type="entry name" value="SIP"/>
    <property type="match status" value="1"/>
</dbReference>
<comment type="caution">
    <text evidence="3">The sequence shown here is derived from an EMBL/GenBank/DDBJ whole genome shotgun (WGS) entry which is preliminary data.</text>
</comment>
<dbReference type="InterPro" id="IPR013113">
    <property type="entry name" value="SIP_FAD-bd"/>
</dbReference>
<organism evidence="3 4">
    <name type="scientific">Vibrio nitrifigilis</name>
    <dbReference type="NCBI Taxonomy" id="2789781"/>
    <lineage>
        <taxon>Bacteria</taxon>
        <taxon>Pseudomonadati</taxon>
        <taxon>Pseudomonadota</taxon>
        <taxon>Gammaproteobacteria</taxon>
        <taxon>Vibrionales</taxon>
        <taxon>Vibrionaceae</taxon>
        <taxon>Vibrio</taxon>
    </lineage>
</organism>
<dbReference type="RefSeq" id="WP_196124780.1">
    <property type="nucleotide sequence ID" value="NZ_JADPMR010000004.1"/>
</dbReference>
<dbReference type="InterPro" id="IPR017927">
    <property type="entry name" value="FAD-bd_FR_type"/>
</dbReference>
<keyword evidence="4" id="KW-1185">Reference proteome</keyword>
<dbReference type="PROSITE" id="PS51384">
    <property type="entry name" value="FAD_FR"/>
    <property type="match status" value="1"/>
</dbReference>
<dbReference type="Proteomes" id="UP000597206">
    <property type="component" value="Unassembled WGS sequence"/>
</dbReference>
<reference evidence="3 4" key="1">
    <citation type="submission" date="2020-11" db="EMBL/GenBank/DDBJ databases">
        <title>Vibrio nitrifigilis sp. nov., a marine nitrogen-fixing bacterium isolated from the lagoon sediment of an islet inside an atoll.</title>
        <authorList>
            <person name="Wang L.-T."/>
            <person name="Shieh W.Y."/>
        </authorList>
    </citation>
    <scope>NUCLEOTIDE SEQUENCE [LARGE SCALE GENOMIC DNA]</scope>
    <source>
        <strain evidence="3 4">NFV-1</strain>
    </source>
</reference>
<gene>
    <name evidence="3" type="ORF">I1A42_20725</name>
</gene>
<dbReference type="PANTHER" id="PTHR30157">
    <property type="entry name" value="FERRIC REDUCTASE, NADPH-DEPENDENT"/>
    <property type="match status" value="1"/>
</dbReference>